<sequence>MSYQIISIAGLLYMLAMPGYIVYLLTKNKKIGIVATGVLSAGTLIHIYGFIQRFKEMYSINHSIMRSIPITNLYESLIFFVLCMVAGYLFIEWKYKNKSFGVFVSIIAGITIGLTDVLGVTKEVQPLVPALKSNWLLAHVALSFISYAAFAISFITAILHVIMDTENKKSFKYIFSTSILGFMVFLFISLIFDSLSASNPKSVKIFHTTLGSSSLIISTLSWIALLVTVFLFWKFGDLIKKALHSLKINSQFLEDLTYKGIAFGFPIFTIGGLVFGAIWADQAWGRYWGWDPKETWSLITWFVYAFYLHAKFIRGWKGTKISMIAVIGFLVTIFTYLGVNLFLSGLHSYGSM</sequence>
<name>A0A0U9HLR0_9BACT</name>
<dbReference type="GO" id="GO:0020037">
    <property type="term" value="F:heme binding"/>
    <property type="evidence" value="ECO:0007669"/>
    <property type="project" value="InterPro"/>
</dbReference>
<dbReference type="AlphaFoldDB" id="A0A0U9HLR0"/>
<organism evidence="8 9">
    <name type="scientific">Thermodesulfovibrio aggregans</name>
    <dbReference type="NCBI Taxonomy" id="86166"/>
    <lineage>
        <taxon>Bacteria</taxon>
        <taxon>Pseudomonadati</taxon>
        <taxon>Nitrospirota</taxon>
        <taxon>Thermodesulfovibrionia</taxon>
        <taxon>Thermodesulfovibrionales</taxon>
        <taxon>Thermodesulfovibrionaceae</taxon>
        <taxon>Thermodesulfovibrio</taxon>
    </lineage>
</organism>
<proteinExistence type="predicted"/>
<dbReference type="InterPro" id="IPR045062">
    <property type="entry name" value="Cyt_c_biogenesis_CcsA/CcmC"/>
</dbReference>
<dbReference type="GO" id="GO:0005886">
    <property type="term" value="C:plasma membrane"/>
    <property type="evidence" value="ECO:0007669"/>
    <property type="project" value="TreeGrafter"/>
</dbReference>
<dbReference type="GO" id="GO:0017004">
    <property type="term" value="P:cytochrome complex assembly"/>
    <property type="evidence" value="ECO:0007669"/>
    <property type="project" value="UniProtKB-KW"/>
</dbReference>
<gene>
    <name evidence="8" type="ORF">TAGGR_1233</name>
</gene>
<comment type="subcellular location">
    <subcellularLocation>
        <location evidence="1">Membrane</location>
        <topology evidence="1">Multi-pass membrane protein</topology>
    </subcellularLocation>
</comment>
<accession>A0A0U9HLR0</accession>
<feature type="transmembrane region" description="Helical" evidence="6">
    <location>
        <begin position="71"/>
        <end position="91"/>
    </location>
</feature>
<evidence type="ECO:0000256" key="5">
    <source>
        <dbReference type="ARBA" id="ARBA00023136"/>
    </source>
</evidence>
<feature type="transmembrane region" description="Helical" evidence="6">
    <location>
        <begin position="295"/>
        <end position="312"/>
    </location>
</feature>
<feature type="transmembrane region" description="Helical" evidence="6">
    <location>
        <begin position="32"/>
        <end position="51"/>
    </location>
</feature>
<dbReference type="OrthoDB" id="9814290at2"/>
<dbReference type="InterPro" id="IPR017562">
    <property type="entry name" value="Cyt_c_biogenesis_CcsA"/>
</dbReference>
<evidence type="ECO:0000256" key="3">
    <source>
        <dbReference type="ARBA" id="ARBA00022748"/>
    </source>
</evidence>
<evidence type="ECO:0000256" key="1">
    <source>
        <dbReference type="ARBA" id="ARBA00004141"/>
    </source>
</evidence>
<evidence type="ECO:0000313" key="9">
    <source>
        <dbReference type="Proteomes" id="UP000054976"/>
    </source>
</evidence>
<feature type="domain" description="Cytochrome c assembly protein" evidence="7">
    <location>
        <begin position="179"/>
        <end position="347"/>
    </location>
</feature>
<evidence type="ECO:0000256" key="4">
    <source>
        <dbReference type="ARBA" id="ARBA00022989"/>
    </source>
</evidence>
<feature type="transmembrane region" description="Helical" evidence="6">
    <location>
        <begin position="6"/>
        <end position="25"/>
    </location>
</feature>
<dbReference type="STRING" id="86166.TAGGR_1233"/>
<evidence type="ECO:0000256" key="2">
    <source>
        <dbReference type="ARBA" id="ARBA00022692"/>
    </source>
</evidence>
<keyword evidence="9" id="KW-1185">Reference proteome</keyword>
<dbReference type="InterPro" id="IPR002541">
    <property type="entry name" value="Cyt_c_assembly"/>
</dbReference>
<feature type="transmembrane region" description="Helical" evidence="6">
    <location>
        <begin position="173"/>
        <end position="192"/>
    </location>
</feature>
<feature type="transmembrane region" description="Helical" evidence="6">
    <location>
        <begin position="100"/>
        <end position="120"/>
    </location>
</feature>
<feature type="transmembrane region" description="Helical" evidence="6">
    <location>
        <begin position="324"/>
        <end position="343"/>
    </location>
</feature>
<evidence type="ECO:0000256" key="6">
    <source>
        <dbReference type="SAM" id="Phobius"/>
    </source>
</evidence>
<evidence type="ECO:0000259" key="7">
    <source>
        <dbReference type="Pfam" id="PF01578"/>
    </source>
</evidence>
<dbReference type="PANTHER" id="PTHR30071">
    <property type="entry name" value="HEME EXPORTER PROTEIN C"/>
    <property type="match status" value="1"/>
</dbReference>
<feature type="transmembrane region" description="Helical" evidence="6">
    <location>
        <begin position="212"/>
        <end position="235"/>
    </location>
</feature>
<dbReference type="Proteomes" id="UP000054976">
    <property type="component" value="Unassembled WGS sequence"/>
</dbReference>
<dbReference type="NCBIfam" id="TIGR03144">
    <property type="entry name" value="cytochr_II_ccsB"/>
    <property type="match status" value="1"/>
</dbReference>
<dbReference type="RefSeq" id="WP_059175544.1">
    <property type="nucleotide sequence ID" value="NZ_BCNO01000001.1"/>
</dbReference>
<keyword evidence="5 6" id="KW-0472">Membrane</keyword>
<dbReference type="Pfam" id="PF01578">
    <property type="entry name" value="Cytochrom_C_asm"/>
    <property type="match status" value="1"/>
</dbReference>
<keyword evidence="3" id="KW-0201">Cytochrome c-type biogenesis</keyword>
<reference evidence="9" key="1">
    <citation type="submission" date="2016-01" db="EMBL/GenBank/DDBJ databases">
        <title>Draft genome sequence of Thermodesulfovibrio aggregans strain TGE-P1.</title>
        <authorList>
            <person name="Sekiguchi Y."/>
            <person name="Ohashi A."/>
            <person name="Matsuura N."/>
            <person name="Tourlousse M.D."/>
        </authorList>
    </citation>
    <scope>NUCLEOTIDE SEQUENCE [LARGE SCALE GENOMIC DNA]</scope>
    <source>
        <strain evidence="9">TGE-P1</strain>
    </source>
</reference>
<comment type="caution">
    <text evidence="8">The sequence shown here is derived from an EMBL/GenBank/DDBJ whole genome shotgun (WGS) entry which is preliminary data.</text>
</comment>
<keyword evidence="2 6" id="KW-0812">Transmembrane</keyword>
<evidence type="ECO:0000313" key="8">
    <source>
        <dbReference type="EMBL" id="GAQ94062.1"/>
    </source>
</evidence>
<feature type="transmembrane region" description="Helical" evidence="6">
    <location>
        <begin position="140"/>
        <end position="161"/>
    </location>
</feature>
<keyword evidence="4 6" id="KW-1133">Transmembrane helix</keyword>
<protein>
    <submittedName>
        <fullName evidence="8">Cytochrome c-type biogenesis protein CcsB</fullName>
    </submittedName>
</protein>
<dbReference type="PANTHER" id="PTHR30071:SF1">
    <property type="entry name" value="CYTOCHROME B_B6 PROTEIN-RELATED"/>
    <property type="match status" value="1"/>
</dbReference>
<feature type="transmembrane region" description="Helical" evidence="6">
    <location>
        <begin position="256"/>
        <end position="280"/>
    </location>
</feature>
<dbReference type="EMBL" id="BCNO01000001">
    <property type="protein sequence ID" value="GAQ94062.1"/>
    <property type="molecule type" value="Genomic_DNA"/>
</dbReference>